<keyword evidence="1" id="KW-0812">Transmembrane</keyword>
<reference evidence="2 3" key="1">
    <citation type="submission" date="2018-08" db="EMBL/GenBank/DDBJ databases">
        <title>Draft genome of the lignicolous fungus Coniochaeta pulveracea.</title>
        <authorList>
            <person name="Borstlap C.J."/>
            <person name="De Witt R.N."/>
            <person name="Botha A."/>
            <person name="Volschenk H."/>
        </authorList>
    </citation>
    <scope>NUCLEOTIDE SEQUENCE [LARGE SCALE GENOMIC DNA]</scope>
    <source>
        <strain evidence="2 3">CAB683</strain>
    </source>
</reference>
<proteinExistence type="predicted"/>
<name>A0A420Y3R0_9PEZI</name>
<dbReference type="AlphaFoldDB" id="A0A420Y3R0"/>
<sequence length="67" mass="7755">MFRSEALFILLEGVVMVGAVTLLSIGHMFLIMDDELERPMVADDEIELQERGRRREVKHIDPRCPET</sequence>
<keyword evidence="1" id="KW-0472">Membrane</keyword>
<evidence type="ECO:0000256" key="1">
    <source>
        <dbReference type="SAM" id="Phobius"/>
    </source>
</evidence>
<keyword evidence="3" id="KW-1185">Reference proteome</keyword>
<dbReference type="EMBL" id="QVQW01000055">
    <property type="protein sequence ID" value="RKU42515.1"/>
    <property type="molecule type" value="Genomic_DNA"/>
</dbReference>
<dbReference type="Proteomes" id="UP000275385">
    <property type="component" value="Unassembled WGS sequence"/>
</dbReference>
<comment type="caution">
    <text evidence="2">The sequence shown here is derived from an EMBL/GenBank/DDBJ whole genome shotgun (WGS) entry which is preliminary data.</text>
</comment>
<evidence type="ECO:0000313" key="2">
    <source>
        <dbReference type="EMBL" id="RKU42515.1"/>
    </source>
</evidence>
<keyword evidence="1" id="KW-1133">Transmembrane helix</keyword>
<evidence type="ECO:0000313" key="3">
    <source>
        <dbReference type="Proteomes" id="UP000275385"/>
    </source>
</evidence>
<gene>
    <name evidence="2" type="ORF">DL546_003659</name>
</gene>
<organism evidence="2 3">
    <name type="scientific">Coniochaeta pulveracea</name>
    <dbReference type="NCBI Taxonomy" id="177199"/>
    <lineage>
        <taxon>Eukaryota</taxon>
        <taxon>Fungi</taxon>
        <taxon>Dikarya</taxon>
        <taxon>Ascomycota</taxon>
        <taxon>Pezizomycotina</taxon>
        <taxon>Sordariomycetes</taxon>
        <taxon>Sordariomycetidae</taxon>
        <taxon>Coniochaetales</taxon>
        <taxon>Coniochaetaceae</taxon>
        <taxon>Coniochaeta</taxon>
    </lineage>
</organism>
<feature type="transmembrane region" description="Helical" evidence="1">
    <location>
        <begin position="6"/>
        <end position="30"/>
    </location>
</feature>
<protein>
    <submittedName>
        <fullName evidence="2">Uncharacterized protein</fullName>
    </submittedName>
</protein>
<accession>A0A420Y3R0</accession>